<sequence>MHSRKTRCRSYKDGQKVVEETAQKVEGKGEDRQLESCTAQRVNTRLGSTEDGTREEAGSTAGSLQDCSVQPTESRGRRTPQRLGPKSQQHVEKMADDTSKSPDPDCQGPGPPSGQGHSEGPAPSDWIRFR</sequence>
<feature type="compositionally biased region" description="Polar residues" evidence="1">
    <location>
        <begin position="60"/>
        <end position="73"/>
    </location>
</feature>
<feature type="compositionally biased region" description="Basic and acidic residues" evidence="1">
    <location>
        <begin position="89"/>
        <end position="103"/>
    </location>
</feature>
<reference evidence="2" key="1">
    <citation type="submission" date="2022-03" db="EMBL/GenBank/DDBJ databases">
        <title>Genomic analyses of argali, domestic sheep and their hybrids provide insights into chromosomal evolution, heterosis and genetic basis of agronomic traits.</title>
        <authorList>
            <person name="Li M."/>
        </authorList>
    </citation>
    <scope>NUCLEOTIDE SEQUENCE</scope>
    <source>
        <strain evidence="2">CAU-MHL-2022a</strain>
        <tissue evidence="2">Skin</tissue>
    </source>
</reference>
<proteinExistence type="predicted"/>
<accession>A0AAD4U3X9</accession>
<protein>
    <submittedName>
        <fullName evidence="2">Uncharacterized protein</fullName>
    </submittedName>
</protein>
<feature type="compositionally biased region" description="Basic and acidic residues" evidence="1">
    <location>
        <begin position="19"/>
        <end position="34"/>
    </location>
</feature>
<dbReference type="EMBL" id="JAKZEL010000014">
    <property type="protein sequence ID" value="KAI4537180.1"/>
    <property type="molecule type" value="Genomic_DNA"/>
</dbReference>
<dbReference type="Proteomes" id="UP001214576">
    <property type="component" value="Unassembled WGS sequence"/>
</dbReference>
<feature type="region of interest" description="Disordered" evidence="1">
    <location>
        <begin position="19"/>
        <end position="130"/>
    </location>
</feature>
<evidence type="ECO:0000313" key="3">
    <source>
        <dbReference type="Proteomes" id="UP001214576"/>
    </source>
</evidence>
<gene>
    <name evidence="2" type="ORF">MG293_012043</name>
</gene>
<dbReference type="AlphaFoldDB" id="A0AAD4U3X9"/>
<keyword evidence="3" id="KW-1185">Reference proteome</keyword>
<evidence type="ECO:0000256" key="1">
    <source>
        <dbReference type="SAM" id="MobiDB-lite"/>
    </source>
</evidence>
<feature type="compositionally biased region" description="Low complexity" evidence="1">
    <location>
        <begin position="104"/>
        <end position="121"/>
    </location>
</feature>
<organism evidence="2 3">
    <name type="scientific">Ovis ammon polii</name>
    <dbReference type="NCBI Taxonomy" id="230172"/>
    <lineage>
        <taxon>Eukaryota</taxon>
        <taxon>Metazoa</taxon>
        <taxon>Chordata</taxon>
        <taxon>Craniata</taxon>
        <taxon>Vertebrata</taxon>
        <taxon>Euteleostomi</taxon>
        <taxon>Mammalia</taxon>
        <taxon>Eutheria</taxon>
        <taxon>Laurasiatheria</taxon>
        <taxon>Artiodactyla</taxon>
        <taxon>Ruminantia</taxon>
        <taxon>Pecora</taxon>
        <taxon>Bovidae</taxon>
        <taxon>Caprinae</taxon>
        <taxon>Ovis</taxon>
    </lineage>
</organism>
<evidence type="ECO:0000313" key="2">
    <source>
        <dbReference type="EMBL" id="KAI4537180.1"/>
    </source>
</evidence>
<feature type="compositionally biased region" description="Polar residues" evidence="1">
    <location>
        <begin position="35"/>
        <end position="47"/>
    </location>
</feature>
<comment type="caution">
    <text evidence="2">The sequence shown here is derived from an EMBL/GenBank/DDBJ whole genome shotgun (WGS) entry which is preliminary data.</text>
</comment>
<name>A0AAD4U3X9_OVIAM</name>